<protein>
    <submittedName>
        <fullName evidence="1">Uncharacterized protein</fullName>
    </submittedName>
</protein>
<dbReference type="Proteomes" id="UP001054837">
    <property type="component" value="Unassembled WGS sequence"/>
</dbReference>
<organism evidence="1 2">
    <name type="scientific">Caerostris darwini</name>
    <dbReference type="NCBI Taxonomy" id="1538125"/>
    <lineage>
        <taxon>Eukaryota</taxon>
        <taxon>Metazoa</taxon>
        <taxon>Ecdysozoa</taxon>
        <taxon>Arthropoda</taxon>
        <taxon>Chelicerata</taxon>
        <taxon>Arachnida</taxon>
        <taxon>Araneae</taxon>
        <taxon>Araneomorphae</taxon>
        <taxon>Entelegynae</taxon>
        <taxon>Araneoidea</taxon>
        <taxon>Araneidae</taxon>
        <taxon>Caerostris</taxon>
    </lineage>
</organism>
<name>A0AAV4MJ39_9ARAC</name>
<dbReference type="AlphaFoldDB" id="A0AAV4MJ39"/>
<evidence type="ECO:0000313" key="1">
    <source>
        <dbReference type="EMBL" id="GIX70814.1"/>
    </source>
</evidence>
<dbReference type="EMBL" id="BPLQ01000392">
    <property type="protein sequence ID" value="GIX70814.1"/>
    <property type="molecule type" value="Genomic_DNA"/>
</dbReference>
<gene>
    <name evidence="1" type="ORF">CDAR_172721</name>
</gene>
<reference evidence="1 2" key="1">
    <citation type="submission" date="2021-06" db="EMBL/GenBank/DDBJ databases">
        <title>Caerostris darwini draft genome.</title>
        <authorList>
            <person name="Kono N."/>
            <person name="Arakawa K."/>
        </authorList>
    </citation>
    <scope>NUCLEOTIDE SEQUENCE [LARGE SCALE GENOMIC DNA]</scope>
</reference>
<sequence length="90" mass="10909">MMCGFHFSRDREWPPRFQAVVSNEPRRRFLGHNAHRSVLFDSETKRYLLKLFGRDQYGGFSMNFQERVRCVRNRAETEVSDLICRRFYIS</sequence>
<proteinExistence type="predicted"/>
<accession>A0AAV4MJ39</accession>
<comment type="caution">
    <text evidence="1">The sequence shown here is derived from an EMBL/GenBank/DDBJ whole genome shotgun (WGS) entry which is preliminary data.</text>
</comment>
<keyword evidence="2" id="KW-1185">Reference proteome</keyword>
<evidence type="ECO:0000313" key="2">
    <source>
        <dbReference type="Proteomes" id="UP001054837"/>
    </source>
</evidence>